<dbReference type="CDD" id="cd06257">
    <property type="entry name" value="DnaJ"/>
    <property type="match status" value="1"/>
</dbReference>
<dbReference type="PROSITE" id="PS50076">
    <property type="entry name" value="DNAJ_2"/>
    <property type="match status" value="1"/>
</dbReference>
<dbReference type="EMBL" id="JABTTQ020000005">
    <property type="protein sequence ID" value="KAK6156793.1"/>
    <property type="molecule type" value="Genomic_DNA"/>
</dbReference>
<feature type="region of interest" description="Disordered" evidence="1">
    <location>
        <begin position="225"/>
        <end position="288"/>
    </location>
</feature>
<reference evidence="3 4" key="1">
    <citation type="journal article" date="2021" name="Comput. Struct. Biotechnol. J.">
        <title>De novo genome assembly of the potent medicinal plant Rehmannia glutinosa using nanopore technology.</title>
        <authorList>
            <person name="Ma L."/>
            <person name="Dong C."/>
            <person name="Song C."/>
            <person name="Wang X."/>
            <person name="Zheng X."/>
            <person name="Niu Y."/>
            <person name="Chen S."/>
            <person name="Feng W."/>
        </authorList>
    </citation>
    <scope>NUCLEOTIDE SEQUENCE [LARGE SCALE GENOMIC DNA]</scope>
    <source>
        <strain evidence="3">DH-2019</strain>
    </source>
</reference>
<dbReference type="Pfam" id="PF00226">
    <property type="entry name" value="DnaJ"/>
    <property type="match status" value="1"/>
</dbReference>
<dbReference type="Gene3D" id="1.10.287.110">
    <property type="entry name" value="DnaJ domain"/>
    <property type="match status" value="1"/>
</dbReference>
<dbReference type="Pfam" id="PF23551">
    <property type="entry name" value="Zn_ribbon_20"/>
    <property type="match status" value="1"/>
</dbReference>
<proteinExistence type="predicted"/>
<feature type="domain" description="J" evidence="2">
    <location>
        <begin position="74"/>
        <end position="140"/>
    </location>
</feature>
<accession>A0ABR0XCX4</accession>
<keyword evidence="4" id="KW-1185">Reference proteome</keyword>
<evidence type="ECO:0000313" key="3">
    <source>
        <dbReference type="EMBL" id="KAK6156793.1"/>
    </source>
</evidence>
<organism evidence="3 4">
    <name type="scientific">Rehmannia glutinosa</name>
    <name type="common">Chinese foxglove</name>
    <dbReference type="NCBI Taxonomy" id="99300"/>
    <lineage>
        <taxon>Eukaryota</taxon>
        <taxon>Viridiplantae</taxon>
        <taxon>Streptophyta</taxon>
        <taxon>Embryophyta</taxon>
        <taxon>Tracheophyta</taxon>
        <taxon>Spermatophyta</taxon>
        <taxon>Magnoliopsida</taxon>
        <taxon>eudicotyledons</taxon>
        <taxon>Gunneridae</taxon>
        <taxon>Pentapetalae</taxon>
        <taxon>asterids</taxon>
        <taxon>lamiids</taxon>
        <taxon>Lamiales</taxon>
        <taxon>Orobanchaceae</taxon>
        <taxon>Rehmannieae</taxon>
        <taxon>Rehmannia</taxon>
    </lineage>
</organism>
<evidence type="ECO:0000259" key="2">
    <source>
        <dbReference type="PROSITE" id="PS50076"/>
    </source>
</evidence>
<dbReference type="SUPFAM" id="SSF46565">
    <property type="entry name" value="Chaperone J-domain"/>
    <property type="match status" value="1"/>
</dbReference>
<evidence type="ECO:0000256" key="1">
    <source>
        <dbReference type="SAM" id="MobiDB-lite"/>
    </source>
</evidence>
<feature type="region of interest" description="Disordered" evidence="1">
    <location>
        <begin position="457"/>
        <end position="490"/>
    </location>
</feature>
<feature type="compositionally biased region" description="Low complexity" evidence="1">
    <location>
        <begin position="225"/>
        <end position="236"/>
    </location>
</feature>
<feature type="compositionally biased region" description="Polar residues" evidence="1">
    <location>
        <begin position="237"/>
        <end position="246"/>
    </location>
</feature>
<dbReference type="PANTHER" id="PTHR45496">
    <property type="entry name" value="CHAPERONE DNAJ-DOMAIN SUPERFAMILY PROTEIN"/>
    <property type="match status" value="1"/>
</dbReference>
<dbReference type="InterPro" id="IPR036869">
    <property type="entry name" value="J_dom_sf"/>
</dbReference>
<dbReference type="Proteomes" id="UP001318860">
    <property type="component" value="Unassembled WGS sequence"/>
</dbReference>
<gene>
    <name evidence="3" type="ORF">DH2020_011041</name>
</gene>
<comment type="caution">
    <text evidence="3">The sequence shown here is derived from an EMBL/GenBank/DDBJ whole genome shotgun (WGS) entry which is preliminary data.</text>
</comment>
<evidence type="ECO:0000313" key="4">
    <source>
        <dbReference type="Proteomes" id="UP001318860"/>
    </source>
</evidence>
<dbReference type="InterPro" id="IPR056988">
    <property type="entry name" value="Zn_ribbon_pln"/>
</dbReference>
<dbReference type="InterPro" id="IPR001623">
    <property type="entry name" value="DnaJ_domain"/>
</dbReference>
<protein>
    <recommendedName>
        <fullName evidence="2">J domain-containing protein</fullName>
    </recommendedName>
</protein>
<dbReference type="SMART" id="SM00271">
    <property type="entry name" value="DnaJ"/>
    <property type="match status" value="1"/>
</dbReference>
<sequence length="597" mass="66317">MEHPFFTTAATRAEALRWLTIAEKLLSARDLLGSKSFATRARDSDPTLVPANEILAVVDTLLSGDRRIGNNQPDFYAILRLTPQQGGDSELIADHYRSLVLLLNPQKNKFPFAEQAFRLVIDAWSVLSNPSRKSLYDKELAFYLQPQQYQPDPFNVPMPALQQNFVFFGGGAVHGGQSSSTGATHYAQLQQVHAQPQVEPMVGDPTREPPNFTSFHSGPSFVFGSGSVSRSSHEPVNNQGQENYSTFAGFVPSASGATQEQLNNKEKQSQQDYSNVSDNHKPIPNVNVNENVGETIEDVNENVGETIEDVDGIEEEEVEEEAEEEKIDSPVNDDESTFWTACPYCYYMYEYPRVYVDCTLRCQNCTRAFQAVVIPSPPPTVDGQEAYFCCWGFMPLGFSIENWEKNRNAASSWSPFSPMFTCPRTGSSANKRVIGRKSSGPRVYIDDDEDFLDISSSSESDVDWQDDRDRKRSNKVKNVKGKETTRTPNRNAKKAVVNQSTNVDVQDAVVSPLGVEMPNKIVGPANARKQPGRVAKNFGKLDLNVELSNEAEEPAQSMNHRVDDNIEGIGFFEGLDEYFSSLPILSVVGDDKVVKAA</sequence>
<name>A0ABR0XCX4_REHGL</name>
<dbReference type="PANTHER" id="PTHR45496:SF19">
    <property type="entry name" value="J DOMAIN-CONTAINING PROTEIN"/>
    <property type="match status" value="1"/>
</dbReference>
<dbReference type="InterPro" id="IPR053052">
    <property type="entry name" value="Imprinting_Balance_Reg"/>
</dbReference>